<evidence type="ECO:0000313" key="1">
    <source>
        <dbReference type="EMBL" id="TCD62074.1"/>
    </source>
</evidence>
<proteinExistence type="predicted"/>
<evidence type="ECO:0000313" key="2">
    <source>
        <dbReference type="Proteomes" id="UP000292702"/>
    </source>
</evidence>
<gene>
    <name evidence="1" type="ORF">EIP91_007496</name>
</gene>
<dbReference type="EMBL" id="RWJN01000404">
    <property type="protein sequence ID" value="TCD62074.1"/>
    <property type="molecule type" value="Genomic_DNA"/>
</dbReference>
<name>A0A4R0RIE7_9APHY</name>
<keyword evidence="2" id="KW-1185">Reference proteome</keyword>
<reference evidence="1 2" key="1">
    <citation type="submission" date="2018-11" db="EMBL/GenBank/DDBJ databases">
        <title>Genome assembly of Steccherinum ochraceum LE-BIN_3174, the white-rot fungus of the Steccherinaceae family (The Residual Polyporoid clade, Polyporales, Basidiomycota).</title>
        <authorList>
            <person name="Fedorova T.V."/>
            <person name="Glazunova O.A."/>
            <person name="Landesman E.O."/>
            <person name="Moiseenko K.V."/>
            <person name="Psurtseva N.V."/>
            <person name="Savinova O.S."/>
            <person name="Shakhova N.V."/>
            <person name="Tyazhelova T.V."/>
            <person name="Vasina D.V."/>
        </authorList>
    </citation>
    <scope>NUCLEOTIDE SEQUENCE [LARGE SCALE GENOMIC DNA]</scope>
    <source>
        <strain evidence="1 2">LE-BIN_3174</strain>
    </source>
</reference>
<protein>
    <submittedName>
        <fullName evidence="1">Uncharacterized protein</fullName>
    </submittedName>
</protein>
<organism evidence="1 2">
    <name type="scientific">Steccherinum ochraceum</name>
    <dbReference type="NCBI Taxonomy" id="92696"/>
    <lineage>
        <taxon>Eukaryota</taxon>
        <taxon>Fungi</taxon>
        <taxon>Dikarya</taxon>
        <taxon>Basidiomycota</taxon>
        <taxon>Agaricomycotina</taxon>
        <taxon>Agaricomycetes</taxon>
        <taxon>Polyporales</taxon>
        <taxon>Steccherinaceae</taxon>
        <taxon>Steccherinum</taxon>
    </lineage>
</organism>
<dbReference type="Proteomes" id="UP000292702">
    <property type="component" value="Unassembled WGS sequence"/>
</dbReference>
<dbReference type="AlphaFoldDB" id="A0A4R0RIE7"/>
<accession>A0A4R0RIE7</accession>
<comment type="caution">
    <text evidence="1">The sequence shown here is derived from an EMBL/GenBank/DDBJ whole genome shotgun (WGS) entry which is preliminary data.</text>
</comment>
<sequence>MRAGITARACTLDEYFDRSVAAFMCLDVGNEPVSEILHSLDIRVHAAKTAAASHSTYVGLARRSPSPFPQSNSPFPMALPTAHSPAPPPRLPFDVLEEVVGHLVTDREGNSGRFVDPEWRVTIPTLKACSLVCRDLLQCSRKYLFRDLSLRSAEELEGFIASRENISWLSDISTLWVHGFDWDQSWISAIPLSLFPFLHLKEIKLQGVDLRVIHPSAYKAFRLRGPQRWTFEDTTYSRYSHITQLLPPNTASLVVIDKSGLGVDRDLGRASFDHLRGPFTVDWPRLQMCHTLTLGSHFSPHSSFTFYAPAPPGKYYSARITYMRNLSRLFQHCIRQGRVNQFTLGLDLYQHDHRSQLRMVHERAKNTLIIEIRASSLSCIATYPIAQALQQLRGAFFHSIRIVICKEYPGSVRFPPEVNPPLLDMQVLAARWKSVDAALARTNFQDFRFQCCLEPHVLPDEYTCTNELIGGLLPTFTSAVSLDGPACKSCHGMDSGCAYHRATAVGRSPRFSTAVLQRIVGYLLPGSANDPHGEKVNARALSACSLVSRELLDCCRRHRFRAVVLRSEMDLSMLTALLKATSRLSDCVEHLIVRSQCVPDLASQQWVSSIPSHLLPLQNLRRYTMEGVDLRTIRPSARQAFSLHGPKEWSLLEVKYTKYAQITELLPASTTYLSIHEPRDPLGINKAPLYPGPLSFRHVQGPLKVEWVSSFKHRESLARNLDGNMVPRAGFNIFMDALAIDHSVQNEDVAVIGCVRKAFENAAGIVDSDNLCLQYLSQQFRVNYAMRRITENGTMSLVLVMDIRKFGSIATLHLAELLHHAASKTFDHLLLCWRPNNSGVLGTKHQDARSALGKHRRSTGNCQLFQHPLPRLPMLLRSAYSAHRIHMHESDHWRPPTQVYFATSLRSLGAKLRGLKLGNITTFHISELLHHAASEVPDSFLVNLDASTTSDLRENSSSSSPNVKILVSL</sequence>